<proteinExistence type="predicted"/>
<dbReference type="Proteomes" id="UP000235703">
    <property type="component" value="Unassembled WGS sequence"/>
</dbReference>
<dbReference type="OrthoDB" id="9793335at2"/>
<reference evidence="1 2" key="1">
    <citation type="submission" date="2017-09" db="EMBL/GenBank/DDBJ databases">
        <title>Bacterial strain isolated from the female urinary microbiota.</title>
        <authorList>
            <person name="Thomas-White K."/>
            <person name="Kumar N."/>
            <person name="Forster S."/>
            <person name="Putonti C."/>
            <person name="Lawley T."/>
            <person name="Wolfe A.J."/>
        </authorList>
    </citation>
    <scope>NUCLEOTIDE SEQUENCE [LARGE SCALE GENOMIC DNA]</scope>
    <source>
        <strain evidence="1 2">UMB0680</strain>
    </source>
</reference>
<name>A0A2N6PIG3_9MICO</name>
<accession>A0A2N6PIG3</accession>
<dbReference type="RefSeq" id="WP_102161003.1">
    <property type="nucleotide sequence ID" value="NZ_PNFZ01000002.1"/>
</dbReference>
<evidence type="ECO:0000313" key="2">
    <source>
        <dbReference type="Proteomes" id="UP000235703"/>
    </source>
</evidence>
<evidence type="ECO:0000313" key="1">
    <source>
        <dbReference type="EMBL" id="PMB98482.1"/>
    </source>
</evidence>
<dbReference type="EMBL" id="PNFZ01000002">
    <property type="protein sequence ID" value="PMB98482.1"/>
    <property type="molecule type" value="Genomic_DNA"/>
</dbReference>
<gene>
    <name evidence="1" type="ORF">CJ198_03840</name>
</gene>
<keyword evidence="2" id="KW-1185">Reference proteome</keyword>
<organism evidence="1 2">
    <name type="scientific">Brevibacterium luteolum</name>
    <dbReference type="NCBI Taxonomy" id="199591"/>
    <lineage>
        <taxon>Bacteria</taxon>
        <taxon>Bacillati</taxon>
        <taxon>Actinomycetota</taxon>
        <taxon>Actinomycetes</taxon>
        <taxon>Micrococcales</taxon>
        <taxon>Brevibacteriaceae</taxon>
        <taxon>Brevibacterium</taxon>
    </lineage>
</organism>
<sequence>MTAIIDGQLDLLDLIEADNGLTAVEQRYYDALTCLRDAVPEALEVVIRLCDWKSADKRGSGASGRWCYTVANRGVYFDTRDRWNPEARPEHLVTWNELTDLLADHPLRPGVIAWAEALAELDSWKDRFRPYELWPDPHRWHPSYIESDRSRPGYEARMQAWADCYQILTDTQNHLTGDSS</sequence>
<protein>
    <submittedName>
        <fullName evidence="1">Uncharacterized protein</fullName>
    </submittedName>
</protein>
<dbReference type="AlphaFoldDB" id="A0A2N6PIG3"/>
<comment type="caution">
    <text evidence="1">The sequence shown here is derived from an EMBL/GenBank/DDBJ whole genome shotgun (WGS) entry which is preliminary data.</text>
</comment>